<protein>
    <submittedName>
        <fullName evidence="3">Uncharacterized protein</fullName>
    </submittedName>
</protein>
<proteinExistence type="predicted"/>
<dbReference type="InParanoid" id="A5E4J7"/>
<evidence type="ECO:0000256" key="2">
    <source>
        <dbReference type="SAM" id="MobiDB-lite"/>
    </source>
</evidence>
<gene>
    <name evidence="3" type="ORF">LELG_04536</name>
</gene>
<organism evidence="3 4">
    <name type="scientific">Lodderomyces elongisporus (strain ATCC 11503 / CBS 2605 / JCM 1781 / NBRC 1676 / NRRL YB-4239)</name>
    <name type="common">Yeast</name>
    <name type="synonym">Saccharomyces elongisporus</name>
    <dbReference type="NCBI Taxonomy" id="379508"/>
    <lineage>
        <taxon>Eukaryota</taxon>
        <taxon>Fungi</taxon>
        <taxon>Dikarya</taxon>
        <taxon>Ascomycota</taxon>
        <taxon>Saccharomycotina</taxon>
        <taxon>Pichiomycetes</taxon>
        <taxon>Debaryomycetaceae</taxon>
        <taxon>Candida/Lodderomyces clade</taxon>
        <taxon>Lodderomyces</taxon>
    </lineage>
</organism>
<feature type="region of interest" description="Disordered" evidence="2">
    <location>
        <begin position="124"/>
        <end position="156"/>
    </location>
</feature>
<evidence type="ECO:0000313" key="3">
    <source>
        <dbReference type="EMBL" id="EDK46355.1"/>
    </source>
</evidence>
<evidence type="ECO:0000313" key="4">
    <source>
        <dbReference type="Proteomes" id="UP000001996"/>
    </source>
</evidence>
<dbReference type="VEuPathDB" id="FungiDB:LELG_04536"/>
<reference evidence="3 4" key="1">
    <citation type="journal article" date="2009" name="Nature">
        <title>Evolution of pathogenicity and sexual reproduction in eight Candida genomes.</title>
        <authorList>
            <person name="Butler G."/>
            <person name="Rasmussen M.D."/>
            <person name="Lin M.F."/>
            <person name="Santos M.A."/>
            <person name="Sakthikumar S."/>
            <person name="Munro C.A."/>
            <person name="Rheinbay E."/>
            <person name="Grabherr M."/>
            <person name="Forche A."/>
            <person name="Reedy J.L."/>
            <person name="Agrafioti I."/>
            <person name="Arnaud M.B."/>
            <person name="Bates S."/>
            <person name="Brown A.J."/>
            <person name="Brunke S."/>
            <person name="Costanzo M.C."/>
            <person name="Fitzpatrick D.A."/>
            <person name="de Groot P.W."/>
            <person name="Harris D."/>
            <person name="Hoyer L.L."/>
            <person name="Hube B."/>
            <person name="Klis F.M."/>
            <person name="Kodira C."/>
            <person name="Lennard N."/>
            <person name="Logue M.E."/>
            <person name="Martin R."/>
            <person name="Neiman A.M."/>
            <person name="Nikolaou E."/>
            <person name="Quail M.A."/>
            <person name="Quinn J."/>
            <person name="Santos M.C."/>
            <person name="Schmitzberger F.F."/>
            <person name="Sherlock G."/>
            <person name="Shah P."/>
            <person name="Silverstein K.A."/>
            <person name="Skrzypek M.S."/>
            <person name="Soll D."/>
            <person name="Staggs R."/>
            <person name="Stansfield I."/>
            <person name="Stumpf M.P."/>
            <person name="Sudbery P.E."/>
            <person name="Srikantha T."/>
            <person name="Zeng Q."/>
            <person name="Berman J."/>
            <person name="Berriman M."/>
            <person name="Heitman J."/>
            <person name="Gow N.A."/>
            <person name="Lorenz M.C."/>
            <person name="Birren B.W."/>
            <person name="Kellis M."/>
            <person name="Cuomo C.A."/>
        </authorList>
    </citation>
    <scope>NUCLEOTIDE SEQUENCE [LARGE SCALE GENOMIC DNA]</scope>
    <source>
        <strain evidence="4">ATCC 11503 / BCRC 21390 / CBS 2605 / JCM 1781 / NBRC 1676 / NRRL YB-4239</strain>
    </source>
</reference>
<dbReference type="AlphaFoldDB" id="A5E4J7"/>
<dbReference type="GeneID" id="5231463"/>
<dbReference type="KEGG" id="lel:PVL30_004256"/>
<dbReference type="Proteomes" id="UP000001996">
    <property type="component" value="Unassembled WGS sequence"/>
</dbReference>
<keyword evidence="4" id="KW-1185">Reference proteome</keyword>
<feature type="compositionally biased region" description="Low complexity" evidence="2">
    <location>
        <begin position="142"/>
        <end position="151"/>
    </location>
</feature>
<sequence length="304" mass="34782">MKTASLNEIEALLEKTEMLQNKNKVLLNENETLFNERNQMKEELEAIQKSMIHIQKQNHELRIKQDKFSVCSKLQLKNENEKLAEPTEPELKSLEYKKLEPVLLKGKDSILDKGIKGDVEERLIADNGNDNDGNDSDDKNKNNNNNNNMDNTNKKIIGDADGLTESVDENIDSIASFDSHRTCNLGKVENAAHVSRDGELANEPEHENGIENTPQLLREAFNYNPHRLNPYDATFDLPKTPENRDTLNLLRQQYDTHIYQGIGSHKARENNNDWSSPGLTTKELLKENNFLQMDASTLKQMHFV</sequence>
<dbReference type="EMBL" id="CH981529">
    <property type="protein sequence ID" value="EDK46355.1"/>
    <property type="molecule type" value="Genomic_DNA"/>
</dbReference>
<evidence type="ECO:0000256" key="1">
    <source>
        <dbReference type="SAM" id="Coils"/>
    </source>
</evidence>
<name>A5E4J7_LODEL</name>
<accession>A5E4J7</accession>
<keyword evidence="1" id="KW-0175">Coiled coil</keyword>
<feature type="coiled-coil region" evidence="1">
    <location>
        <begin position="9"/>
        <end position="57"/>
    </location>
</feature>
<dbReference type="HOGENOM" id="CLU_915487_0_0_1"/>